<organism evidence="1 2">
    <name type="scientific">Hucho hucho</name>
    <name type="common">huchen</name>
    <dbReference type="NCBI Taxonomy" id="62062"/>
    <lineage>
        <taxon>Eukaryota</taxon>
        <taxon>Metazoa</taxon>
        <taxon>Chordata</taxon>
        <taxon>Craniata</taxon>
        <taxon>Vertebrata</taxon>
        <taxon>Euteleostomi</taxon>
        <taxon>Actinopterygii</taxon>
        <taxon>Neopterygii</taxon>
        <taxon>Teleostei</taxon>
        <taxon>Protacanthopterygii</taxon>
        <taxon>Salmoniformes</taxon>
        <taxon>Salmonidae</taxon>
        <taxon>Salmoninae</taxon>
        <taxon>Hucho</taxon>
    </lineage>
</organism>
<reference evidence="1" key="3">
    <citation type="submission" date="2025-09" db="UniProtKB">
        <authorList>
            <consortium name="Ensembl"/>
        </authorList>
    </citation>
    <scope>IDENTIFICATION</scope>
</reference>
<dbReference type="Ensembl" id="ENSHHUT00000093976.1">
    <property type="protein sequence ID" value="ENSHHUP00000091165.1"/>
    <property type="gene ID" value="ENSHHUG00000052600.1"/>
</dbReference>
<dbReference type="PANTHER" id="PTHR21325:SF52">
    <property type="entry name" value="PHOSPHOLIPASE B1, MEMBRANE-ASSOCIATED"/>
    <property type="match status" value="1"/>
</dbReference>
<name>A0A4W5RXP6_9TELE</name>
<dbReference type="InterPro" id="IPR038885">
    <property type="entry name" value="PLB1"/>
</dbReference>
<sequence>MLEPLGKKTVKLYFDDGIPVKCPSKTSPFVRTYVNSNYTYEEPAPTPPPITNWGSDFSCVALAPSTSVPTSVHKLRPGDIKVVAALGDSNTVSVCVCVCVRMCLHPCMSACRTKLACQTFILS</sequence>
<evidence type="ECO:0000313" key="1">
    <source>
        <dbReference type="Ensembl" id="ENSHHUP00000091165.1"/>
    </source>
</evidence>
<evidence type="ECO:0000313" key="2">
    <source>
        <dbReference type="Proteomes" id="UP000314982"/>
    </source>
</evidence>
<dbReference type="GO" id="GO:0004622">
    <property type="term" value="F:phosphatidylcholine lysophospholipase activity"/>
    <property type="evidence" value="ECO:0007669"/>
    <property type="project" value="TreeGrafter"/>
</dbReference>
<dbReference type="GeneTree" id="ENSGT00530000063883"/>
<proteinExistence type="predicted"/>
<dbReference type="AlphaFoldDB" id="A0A4W5RXP6"/>
<dbReference type="STRING" id="62062.ENSHHUP00000091165"/>
<reference evidence="2" key="1">
    <citation type="submission" date="2018-06" db="EMBL/GenBank/DDBJ databases">
        <title>Genome assembly of Danube salmon.</title>
        <authorList>
            <person name="Macqueen D.J."/>
            <person name="Gundappa M.K."/>
        </authorList>
    </citation>
    <scope>NUCLEOTIDE SEQUENCE [LARGE SCALE GENOMIC DNA]</scope>
</reference>
<dbReference type="GO" id="GO:0006644">
    <property type="term" value="P:phospholipid metabolic process"/>
    <property type="evidence" value="ECO:0007669"/>
    <property type="project" value="TreeGrafter"/>
</dbReference>
<dbReference type="GO" id="GO:0031526">
    <property type="term" value="C:brush border membrane"/>
    <property type="evidence" value="ECO:0007669"/>
    <property type="project" value="TreeGrafter"/>
</dbReference>
<reference evidence="1" key="2">
    <citation type="submission" date="2025-08" db="UniProtKB">
        <authorList>
            <consortium name="Ensembl"/>
        </authorList>
    </citation>
    <scope>IDENTIFICATION</scope>
</reference>
<dbReference type="GO" id="GO:0004623">
    <property type="term" value="F:phospholipase A2 activity"/>
    <property type="evidence" value="ECO:0007669"/>
    <property type="project" value="TreeGrafter"/>
</dbReference>
<dbReference type="Proteomes" id="UP000314982">
    <property type="component" value="Unassembled WGS sequence"/>
</dbReference>
<accession>A0A4W5RXP6</accession>
<dbReference type="PANTHER" id="PTHR21325">
    <property type="entry name" value="PHOSPHOLIPASE B, PLB1"/>
    <property type="match status" value="1"/>
</dbReference>
<dbReference type="GO" id="GO:0050253">
    <property type="term" value="F:retinyl-palmitate esterase activity"/>
    <property type="evidence" value="ECO:0007669"/>
    <property type="project" value="TreeGrafter"/>
</dbReference>
<protein>
    <submittedName>
        <fullName evidence="1">Uncharacterized protein</fullName>
    </submittedName>
</protein>
<keyword evidence="2" id="KW-1185">Reference proteome</keyword>